<dbReference type="AlphaFoldDB" id="A0A2P5HSX0"/>
<keyword evidence="2" id="KW-0812">Transmembrane</keyword>
<evidence type="ECO:0000313" key="4">
    <source>
        <dbReference type="Proteomes" id="UP000094444"/>
    </source>
</evidence>
<keyword evidence="2" id="KW-0472">Membrane</keyword>
<proteinExistence type="predicted"/>
<protein>
    <submittedName>
        <fullName evidence="3">Uncharacterized protein</fullName>
    </submittedName>
</protein>
<evidence type="ECO:0000256" key="1">
    <source>
        <dbReference type="SAM" id="MobiDB-lite"/>
    </source>
</evidence>
<keyword evidence="4" id="KW-1185">Reference proteome</keyword>
<dbReference type="OrthoDB" id="3943581at2759"/>
<feature type="transmembrane region" description="Helical" evidence="2">
    <location>
        <begin position="50"/>
        <end position="68"/>
    </location>
</feature>
<sequence length="323" mass="34217">MESAQYSRLQKLPEPDSFELEPDYFELEKLVLGPPSRGARLSKWARRNGLFVGLIALFLTVATLYIAATQAARPALGFMGRPTGASLKQAVEEQPAERPQIVGIDEGIIVEEGPDKSEVEGDQDLLTGNGNGNGNGNVVQVQGAGNNGNVTVDVPGADIVAEDKKGQATLEGKPAQQAAPQEQQDPPEPLIPINAVFYSGSEGPKSCRGHVLAVINLPKPAGTGGPGPAQCFNFPGEQYSGCANFMANKVDGCVAKVFGDTNCRAYLNTVAFMVEDRAVGGRWRSTEVQCGIPEPDPDTLGKPPMVDQISSMVNNDKVKGGKR</sequence>
<evidence type="ECO:0000313" key="3">
    <source>
        <dbReference type="EMBL" id="POS73354.1"/>
    </source>
</evidence>
<keyword evidence="2" id="KW-1133">Transmembrane helix</keyword>
<name>A0A2P5HSX0_DIAHE</name>
<comment type="caution">
    <text evidence="3">The sequence shown here is derived from an EMBL/GenBank/DDBJ whole genome shotgun (WGS) entry which is preliminary data.</text>
</comment>
<dbReference type="InParanoid" id="A0A2P5HSX0"/>
<reference evidence="3" key="1">
    <citation type="submission" date="2017-09" db="EMBL/GenBank/DDBJ databases">
        <title>Polyketide synthases of a Diaporthe helianthi virulent isolate.</title>
        <authorList>
            <person name="Baroncelli R."/>
        </authorList>
    </citation>
    <scope>NUCLEOTIDE SEQUENCE [LARGE SCALE GENOMIC DNA]</scope>
    <source>
        <strain evidence="3">7/96</strain>
    </source>
</reference>
<evidence type="ECO:0000256" key="2">
    <source>
        <dbReference type="SAM" id="Phobius"/>
    </source>
</evidence>
<dbReference type="EMBL" id="MAVT02000815">
    <property type="protein sequence ID" value="POS73354.1"/>
    <property type="molecule type" value="Genomic_DNA"/>
</dbReference>
<feature type="region of interest" description="Disordered" evidence="1">
    <location>
        <begin position="166"/>
        <end position="188"/>
    </location>
</feature>
<feature type="compositionally biased region" description="Low complexity" evidence="1">
    <location>
        <begin position="174"/>
        <end position="184"/>
    </location>
</feature>
<accession>A0A2P5HSX0</accession>
<organism evidence="3 4">
    <name type="scientific">Diaporthe helianthi</name>
    <dbReference type="NCBI Taxonomy" id="158607"/>
    <lineage>
        <taxon>Eukaryota</taxon>
        <taxon>Fungi</taxon>
        <taxon>Dikarya</taxon>
        <taxon>Ascomycota</taxon>
        <taxon>Pezizomycotina</taxon>
        <taxon>Sordariomycetes</taxon>
        <taxon>Sordariomycetidae</taxon>
        <taxon>Diaporthales</taxon>
        <taxon>Diaporthaceae</taxon>
        <taxon>Diaporthe</taxon>
    </lineage>
</organism>
<dbReference type="Proteomes" id="UP000094444">
    <property type="component" value="Unassembled WGS sequence"/>
</dbReference>
<gene>
    <name evidence="3" type="ORF">DHEL01_v208263</name>
</gene>